<evidence type="ECO:0000313" key="3">
    <source>
        <dbReference type="Proteomes" id="UP000886653"/>
    </source>
</evidence>
<protein>
    <recommendedName>
        <fullName evidence="1">Tet-like 2OG-Fe(II) oxygenase domain-containing protein</fullName>
    </recommendedName>
</protein>
<evidence type="ECO:0000259" key="1">
    <source>
        <dbReference type="Pfam" id="PF20515"/>
    </source>
</evidence>
<organism evidence="2 3">
    <name type="scientific">Cronartium quercuum f. sp. fusiforme G11</name>
    <dbReference type="NCBI Taxonomy" id="708437"/>
    <lineage>
        <taxon>Eukaryota</taxon>
        <taxon>Fungi</taxon>
        <taxon>Dikarya</taxon>
        <taxon>Basidiomycota</taxon>
        <taxon>Pucciniomycotina</taxon>
        <taxon>Pucciniomycetes</taxon>
        <taxon>Pucciniales</taxon>
        <taxon>Coleosporiaceae</taxon>
        <taxon>Cronartium</taxon>
    </lineage>
</organism>
<dbReference type="EMBL" id="MU167670">
    <property type="protein sequence ID" value="KAG0139244.1"/>
    <property type="molecule type" value="Genomic_DNA"/>
</dbReference>
<proteinExistence type="predicted"/>
<accession>A0A9P6N530</accession>
<name>A0A9P6N530_9BASI</name>
<evidence type="ECO:0000313" key="2">
    <source>
        <dbReference type="EMBL" id="KAG0139244.1"/>
    </source>
</evidence>
<feature type="domain" description="Tet-like 2OG-Fe(II) oxygenase" evidence="1">
    <location>
        <begin position="79"/>
        <end position="283"/>
    </location>
</feature>
<keyword evidence="3" id="KW-1185">Reference proteome</keyword>
<comment type="caution">
    <text evidence="2">The sequence shown here is derived from an EMBL/GenBank/DDBJ whole genome shotgun (WGS) entry which is preliminary data.</text>
</comment>
<sequence length="341" mass="38418">MAERERIVKELGLPPDCRIYWVKRIVYPKVKSTKLCLFEGTSIVIDDETEELVCAVRFNPYKQMHPDLFAKFEDFISIVGKHAEAWNGQQGTNGSMKCEEAHGDMFLEGWHAGYNNGIGCPRCSQTVKSKLISVNHGPRSTQTSLSENTSDSLVQVIFAGGVCFHAFESNSIKGRQNNVPCFSNPKWKDTPNSLVWASSLSVTQDEFQNKAHKDQDFSSFAFGFFSHVICSSWKIYKKADNPALDNVQGATFMIDDYNTEIFFDECDGVVEIIWQADINHHSTESTTHTPEGTRIDAKVASVTHFGCSAQISKKLVNKINAIELIKRNMNLEEWQHCGICR</sequence>
<dbReference type="InterPro" id="IPR046798">
    <property type="entry name" value="2OG-FeII_Oxy_6"/>
</dbReference>
<dbReference type="AlphaFoldDB" id="A0A9P6N530"/>
<gene>
    <name evidence="2" type="ORF">CROQUDRAFT_55001</name>
</gene>
<dbReference type="Proteomes" id="UP000886653">
    <property type="component" value="Unassembled WGS sequence"/>
</dbReference>
<dbReference type="Pfam" id="PF20515">
    <property type="entry name" value="2OG-FeII_Oxy_6"/>
    <property type="match status" value="1"/>
</dbReference>
<reference evidence="2" key="1">
    <citation type="submission" date="2013-11" db="EMBL/GenBank/DDBJ databases">
        <title>Genome sequence of the fusiform rust pathogen reveals effectors for host alternation and coevolution with pine.</title>
        <authorList>
            <consortium name="DOE Joint Genome Institute"/>
            <person name="Smith K."/>
            <person name="Pendleton A."/>
            <person name="Kubisiak T."/>
            <person name="Anderson C."/>
            <person name="Salamov A."/>
            <person name="Aerts A."/>
            <person name="Riley R."/>
            <person name="Clum A."/>
            <person name="Lindquist E."/>
            <person name="Ence D."/>
            <person name="Campbell M."/>
            <person name="Kronenberg Z."/>
            <person name="Feau N."/>
            <person name="Dhillon B."/>
            <person name="Hamelin R."/>
            <person name="Burleigh J."/>
            <person name="Smith J."/>
            <person name="Yandell M."/>
            <person name="Nelson C."/>
            <person name="Grigoriev I."/>
            <person name="Davis J."/>
        </authorList>
    </citation>
    <scope>NUCLEOTIDE SEQUENCE</scope>
    <source>
        <strain evidence="2">G11</strain>
    </source>
</reference>
<dbReference type="OrthoDB" id="2496844at2759"/>